<evidence type="ECO:0000313" key="1">
    <source>
        <dbReference type="EMBL" id="MEP0865863.1"/>
    </source>
</evidence>
<organism evidence="1 2">
    <name type="scientific">Funiculus sociatus GB2-A5</name>
    <dbReference type="NCBI Taxonomy" id="2933946"/>
    <lineage>
        <taxon>Bacteria</taxon>
        <taxon>Bacillati</taxon>
        <taxon>Cyanobacteriota</taxon>
        <taxon>Cyanophyceae</taxon>
        <taxon>Coleofasciculales</taxon>
        <taxon>Coleofasciculaceae</taxon>
        <taxon>Funiculus</taxon>
    </lineage>
</organism>
<dbReference type="Proteomes" id="UP001442494">
    <property type="component" value="Unassembled WGS sequence"/>
</dbReference>
<dbReference type="InterPro" id="IPR014945">
    <property type="entry name" value="DUF1816"/>
</dbReference>
<evidence type="ECO:0000313" key="2">
    <source>
        <dbReference type="Proteomes" id="UP001442494"/>
    </source>
</evidence>
<dbReference type="Pfam" id="PF08846">
    <property type="entry name" value="DUF1816"/>
    <property type="match status" value="1"/>
</dbReference>
<protein>
    <submittedName>
        <fullName evidence="1">DUF1816 domain-containing protein</fullName>
    </submittedName>
</protein>
<proteinExistence type="predicted"/>
<dbReference type="EMBL" id="JAMPKK010000033">
    <property type="protein sequence ID" value="MEP0865863.1"/>
    <property type="molecule type" value="Genomic_DNA"/>
</dbReference>
<comment type="caution">
    <text evidence="1">The sequence shown here is derived from an EMBL/GenBank/DDBJ whole genome shotgun (WGS) entry which is preliminary data.</text>
</comment>
<name>A0ABV0JQW0_9CYAN</name>
<dbReference type="RefSeq" id="WP_190420861.1">
    <property type="nucleotide sequence ID" value="NZ_JAMPKK010000033.1"/>
</dbReference>
<reference evidence="1 2" key="1">
    <citation type="submission" date="2022-04" db="EMBL/GenBank/DDBJ databases">
        <title>Positive selection, recombination, and allopatry shape intraspecific diversity of widespread and dominant cyanobacteria.</title>
        <authorList>
            <person name="Wei J."/>
            <person name="Shu W."/>
            <person name="Hu C."/>
        </authorList>
    </citation>
    <scope>NUCLEOTIDE SEQUENCE [LARGE SCALE GENOMIC DNA]</scope>
    <source>
        <strain evidence="1 2">GB2-A5</strain>
    </source>
</reference>
<gene>
    <name evidence="1" type="ORF">NDI37_15440</name>
</gene>
<sequence>MAFLNIVREVLTGVVQGFRMAWWVEIATTEPRCIYYFGPFDNSAQAAAACPGYIEDIHKEKAQGIKVKIKRCKPEALTICDEENDEL</sequence>
<accession>A0ABV0JQW0</accession>
<keyword evidence="2" id="KW-1185">Reference proteome</keyword>